<feature type="compositionally biased region" description="Basic residues" evidence="1">
    <location>
        <begin position="408"/>
        <end position="435"/>
    </location>
</feature>
<protein>
    <submittedName>
        <fullName evidence="3">Beta-lactamase family protein</fullName>
    </submittedName>
</protein>
<proteinExistence type="predicted"/>
<reference evidence="3 4" key="1">
    <citation type="submission" date="2022-02" db="EMBL/GenBank/DDBJ databases">
        <authorList>
            <person name="Min J."/>
        </authorList>
    </citation>
    <scope>NUCLEOTIDE SEQUENCE [LARGE SCALE GENOMIC DNA]</scope>
    <source>
        <strain evidence="3 4">GR10-1</strain>
    </source>
</reference>
<dbReference type="SUPFAM" id="SSF56601">
    <property type="entry name" value="beta-lactamase/transpeptidase-like"/>
    <property type="match status" value="1"/>
</dbReference>
<dbReference type="RefSeq" id="WP_240830659.1">
    <property type="nucleotide sequence ID" value="NZ_JAKWBL010000002.1"/>
</dbReference>
<dbReference type="InterPro" id="IPR012338">
    <property type="entry name" value="Beta-lactam/transpept-like"/>
</dbReference>
<evidence type="ECO:0000313" key="3">
    <source>
        <dbReference type="EMBL" id="MCH5598998.1"/>
    </source>
</evidence>
<keyword evidence="4" id="KW-1185">Reference proteome</keyword>
<name>A0ABS9SKW0_9BACT</name>
<accession>A0ABS9SKW0</accession>
<evidence type="ECO:0000313" key="4">
    <source>
        <dbReference type="Proteomes" id="UP001202248"/>
    </source>
</evidence>
<evidence type="ECO:0000259" key="2">
    <source>
        <dbReference type="Pfam" id="PF00144"/>
    </source>
</evidence>
<dbReference type="InterPro" id="IPR050491">
    <property type="entry name" value="AmpC-like"/>
</dbReference>
<dbReference type="PANTHER" id="PTHR46825">
    <property type="entry name" value="D-ALANYL-D-ALANINE-CARBOXYPEPTIDASE/ENDOPEPTIDASE AMPH"/>
    <property type="match status" value="1"/>
</dbReference>
<dbReference type="Pfam" id="PF00144">
    <property type="entry name" value="Beta-lactamase"/>
    <property type="match status" value="1"/>
</dbReference>
<organism evidence="3 4">
    <name type="scientific">Niabella ginsengisoli</name>
    <dbReference type="NCBI Taxonomy" id="522298"/>
    <lineage>
        <taxon>Bacteria</taxon>
        <taxon>Pseudomonadati</taxon>
        <taxon>Bacteroidota</taxon>
        <taxon>Chitinophagia</taxon>
        <taxon>Chitinophagales</taxon>
        <taxon>Chitinophagaceae</taxon>
        <taxon>Niabella</taxon>
    </lineage>
</organism>
<dbReference type="PANTHER" id="PTHR46825:SF9">
    <property type="entry name" value="BETA-LACTAMASE-RELATED DOMAIN-CONTAINING PROTEIN"/>
    <property type="match status" value="1"/>
</dbReference>
<dbReference type="Proteomes" id="UP001202248">
    <property type="component" value="Unassembled WGS sequence"/>
</dbReference>
<comment type="caution">
    <text evidence="3">The sequence shown here is derived from an EMBL/GenBank/DDBJ whole genome shotgun (WGS) entry which is preliminary data.</text>
</comment>
<feature type="domain" description="Beta-lactamase-related" evidence="2">
    <location>
        <begin position="55"/>
        <end position="364"/>
    </location>
</feature>
<sequence length="442" mass="50713">MRRSIIPLCLALFFIGCKSKSAESETLQADSTYIQLPTPEKLTKEELAGYTAKLNQLFDHKLINRNFNGAVIVAKGGNIVYEKYVGFTDPRAKTTPITDSSSFHLASTSKPFTGMAILKLVQQGKIHLDDDVSKFFPAFPYPGVTVKLLLSHRSGLPNYLYFMEDKEKWSPNQMVSNNDVLDFLIKYKPDLSYRTGTHFSYCNTNYVLLALILEKVTGKPYPEYMNETIFKPLRMKHTFVYTPTDSGRVIMSYKPSGAIWDQDIFDHTYGDKNIYSTPRDMLKWDAALYSEKFISQSLLDSAYQPMSNETPSTHNYGLAWRMLNLPNGKKVIYHNGKWHGFNPAFARLIDEKAVIIILGNQYNSNIYHSAKLAYNVFGDYLQNDTEVDEDAPVAVTKKKVSQPAKKQLLLKRNHPLRRHQQRKSRFPKLQKKCRPKEKLTQE</sequence>
<dbReference type="InterPro" id="IPR001466">
    <property type="entry name" value="Beta-lactam-related"/>
</dbReference>
<dbReference type="PROSITE" id="PS51257">
    <property type="entry name" value="PROKAR_LIPOPROTEIN"/>
    <property type="match status" value="1"/>
</dbReference>
<gene>
    <name evidence="3" type="ORF">MKP09_14325</name>
</gene>
<dbReference type="Gene3D" id="3.40.710.10">
    <property type="entry name" value="DD-peptidase/beta-lactamase superfamily"/>
    <property type="match status" value="1"/>
</dbReference>
<dbReference type="EMBL" id="JAKWBL010000002">
    <property type="protein sequence ID" value="MCH5598998.1"/>
    <property type="molecule type" value="Genomic_DNA"/>
</dbReference>
<evidence type="ECO:0000256" key="1">
    <source>
        <dbReference type="SAM" id="MobiDB-lite"/>
    </source>
</evidence>
<feature type="region of interest" description="Disordered" evidence="1">
    <location>
        <begin position="396"/>
        <end position="442"/>
    </location>
</feature>